<reference evidence="4 5" key="1">
    <citation type="submission" date="2023-08" db="EMBL/GenBank/DDBJ databases">
        <title>Nocardioides seae sp. nov., a bacterium isolated from a soil.</title>
        <authorList>
            <person name="Wang X."/>
        </authorList>
    </citation>
    <scope>NUCLEOTIDE SEQUENCE [LARGE SCALE GENOMIC DNA]</scope>
    <source>
        <strain evidence="4 5">YZH12</strain>
    </source>
</reference>
<dbReference type="EMBL" id="JAVYII010000001">
    <property type="protein sequence ID" value="MDT9591880.1"/>
    <property type="molecule type" value="Genomic_DNA"/>
</dbReference>
<feature type="compositionally biased region" description="Pro residues" evidence="3">
    <location>
        <begin position="468"/>
        <end position="489"/>
    </location>
</feature>
<evidence type="ECO:0000256" key="2">
    <source>
        <dbReference type="ARBA" id="ARBA00023326"/>
    </source>
</evidence>
<dbReference type="RefSeq" id="WP_315730941.1">
    <property type="nucleotide sequence ID" value="NZ_JAVYII010000001.1"/>
</dbReference>
<evidence type="ECO:0000256" key="3">
    <source>
        <dbReference type="SAM" id="MobiDB-lite"/>
    </source>
</evidence>
<protein>
    <submittedName>
        <fullName evidence="4">Fibronectin type III domain-containing protein</fullName>
    </submittedName>
</protein>
<accession>A0ABU3PRN1</accession>
<comment type="caution">
    <text evidence="4">The sequence shown here is derived from an EMBL/GenBank/DDBJ whole genome shotgun (WGS) entry which is preliminary data.</text>
</comment>
<dbReference type="InterPro" id="IPR036116">
    <property type="entry name" value="FN3_sf"/>
</dbReference>
<dbReference type="Gene3D" id="2.60.40.10">
    <property type="entry name" value="Immunoglobulins"/>
    <property type="match status" value="1"/>
</dbReference>
<keyword evidence="1" id="KW-0326">Glycosidase</keyword>
<keyword evidence="5" id="KW-1185">Reference proteome</keyword>
<dbReference type="CDD" id="cd00063">
    <property type="entry name" value="FN3"/>
    <property type="match status" value="1"/>
</dbReference>
<feature type="region of interest" description="Disordered" evidence="3">
    <location>
        <begin position="393"/>
        <end position="537"/>
    </location>
</feature>
<dbReference type="InterPro" id="IPR003961">
    <property type="entry name" value="FN3_dom"/>
</dbReference>
<feature type="region of interest" description="Disordered" evidence="3">
    <location>
        <begin position="609"/>
        <end position="628"/>
    </location>
</feature>
<feature type="compositionally biased region" description="Pro residues" evidence="3">
    <location>
        <begin position="513"/>
        <end position="529"/>
    </location>
</feature>
<dbReference type="InterPro" id="IPR015943">
    <property type="entry name" value="WD40/YVTN_repeat-like_dom_sf"/>
</dbReference>
<evidence type="ECO:0000313" key="5">
    <source>
        <dbReference type="Proteomes" id="UP001268542"/>
    </source>
</evidence>
<keyword evidence="2" id="KW-0624">Polysaccharide degradation</keyword>
<feature type="region of interest" description="Disordered" evidence="3">
    <location>
        <begin position="1"/>
        <end position="32"/>
    </location>
</feature>
<dbReference type="SUPFAM" id="SSF49265">
    <property type="entry name" value="Fibronectin type III"/>
    <property type="match status" value="1"/>
</dbReference>
<dbReference type="SUPFAM" id="SSF101898">
    <property type="entry name" value="NHL repeat"/>
    <property type="match status" value="1"/>
</dbReference>
<keyword evidence="2" id="KW-0119">Carbohydrate metabolism</keyword>
<evidence type="ECO:0000313" key="4">
    <source>
        <dbReference type="EMBL" id="MDT9591880.1"/>
    </source>
</evidence>
<proteinExistence type="predicted"/>
<dbReference type="Gene3D" id="2.130.10.10">
    <property type="entry name" value="YVTN repeat-like/Quinoprotein amine dehydrogenase"/>
    <property type="match status" value="1"/>
</dbReference>
<feature type="compositionally biased region" description="Gly residues" evidence="3">
    <location>
        <begin position="490"/>
        <end position="511"/>
    </location>
</feature>
<gene>
    <name evidence="4" type="ORF">RDV89_02280</name>
</gene>
<organism evidence="4 5">
    <name type="scientific">Nocardioides imazamoxiresistens</name>
    <dbReference type="NCBI Taxonomy" id="3231893"/>
    <lineage>
        <taxon>Bacteria</taxon>
        <taxon>Bacillati</taxon>
        <taxon>Actinomycetota</taxon>
        <taxon>Actinomycetes</taxon>
        <taxon>Propionibacteriales</taxon>
        <taxon>Nocardioidaceae</taxon>
        <taxon>Nocardioides</taxon>
    </lineage>
</organism>
<sequence>MSEEAARGPGAIWRRVRDRVPGGSRERRRKRGSRGSAELSVVVVAASLVAGLAFGEGLSRTVVDITDGLTWLSDDPSGEVIQVNPATGRPERRLSVGEPGNDLQVSQSDGRLFVTNRTTGEIFSVDLASVLVSGQRRVAAGGATDLLLHDGAAYLVDRSNSTVSRIDVSTTDAVGERWVATEGLADAAIDGEGRVWAIDKVGHLVELRWSDTERRFITESDHDVDYSGDSSVLVGHDEGVTVFGPDAGIVVQVGTGKDVVGDAPALAGRLAAPASSPSDLVPVAAPETGTVLIVGDGEFREVSVRTIGCPKPGRPEVHRGLVYVPCDSEGRIVVLGQDGRRAANDITVPGDRDAELVVDDGNLIVNVPGAQAGLIVRPDGSVDDLTRYDDRVAPTQLATTRPVRDVQSAIDRDRPPVVPPADQGGQGDQGDDGRDQQDDETPQSGTTTPTGTATTRPPASGPVDPQLPVGPPNPGTPPNGTPGGTPPGGPGGTNPPGGGGPGGSDPDGGGTDEPPPSTPPTTPTTPTTPPVAAEQVQAPTSVVATVVSEGIVEVTWAHGGLPASGFDVAMVGSDSVGATAGPDERSKSFAVPLGQALQFVVTAVGDDGHRATSAPSAPVTSNGRPAAPTGVTGSVATGAHTAGTVAATVTWEEAATTGSPIREYRVEITGGSPRQTFTAAVPAGQPRTFTAQVACADIGNEQCDAGTTTARVTAVNDQGEGLPAEVTIGESQSSAPRLPSAGNQHVSGHTGGALTIEGFGDVTLSLVPRDWATFPGSCSYTLNGGAAQAMACDQTSLSFQYNEGYHWVPCDRPSGGNRQRTFTETIVFTADNGRATVQSQAYSWTVTHPGLCEGQAIP</sequence>
<feature type="compositionally biased region" description="Low complexity" evidence="3">
    <location>
        <begin position="442"/>
        <end position="462"/>
    </location>
</feature>
<name>A0ABU3PRN1_9ACTN</name>
<dbReference type="Proteomes" id="UP001268542">
    <property type="component" value="Unassembled WGS sequence"/>
</dbReference>
<dbReference type="InterPro" id="IPR013783">
    <property type="entry name" value="Ig-like_fold"/>
</dbReference>
<feature type="compositionally biased region" description="Polar residues" evidence="3">
    <location>
        <begin position="613"/>
        <end position="623"/>
    </location>
</feature>
<evidence type="ECO:0000256" key="1">
    <source>
        <dbReference type="ARBA" id="ARBA00023295"/>
    </source>
</evidence>
<keyword evidence="1" id="KW-0378">Hydrolase</keyword>